<dbReference type="EMBL" id="UGPG01000001">
    <property type="protein sequence ID" value="STY43228.1"/>
    <property type="molecule type" value="Genomic_DNA"/>
</dbReference>
<name>A0A378MA53_LISGR</name>
<reference evidence="1 2" key="1">
    <citation type="submission" date="2018-06" db="EMBL/GenBank/DDBJ databases">
        <authorList>
            <consortium name="Pathogen Informatics"/>
            <person name="Doyle S."/>
        </authorList>
    </citation>
    <scope>NUCLEOTIDE SEQUENCE [LARGE SCALE GENOMIC DNA]</scope>
    <source>
        <strain evidence="2">NCTC 10815</strain>
    </source>
</reference>
<evidence type="ECO:0000313" key="1">
    <source>
        <dbReference type="EMBL" id="STY43228.1"/>
    </source>
</evidence>
<proteinExistence type="predicted"/>
<dbReference type="Proteomes" id="UP000254879">
    <property type="component" value="Unassembled WGS sequence"/>
</dbReference>
<dbReference type="AlphaFoldDB" id="A0A378MA53"/>
<evidence type="ECO:0000313" key="2">
    <source>
        <dbReference type="Proteomes" id="UP000254879"/>
    </source>
</evidence>
<gene>
    <name evidence="1" type="ORF">NCTC10815_00516</name>
</gene>
<sequence>MLTVNNVGLRYGDKNYLKMFPLSLHLETATD</sequence>
<protein>
    <submittedName>
        <fullName evidence="1">Uncharacterized protein</fullName>
    </submittedName>
</protein>
<accession>A0A378MA53</accession>
<organism evidence="1 2">
    <name type="scientific">Listeria grayi</name>
    <name type="common">Listeria murrayi</name>
    <dbReference type="NCBI Taxonomy" id="1641"/>
    <lineage>
        <taxon>Bacteria</taxon>
        <taxon>Bacillati</taxon>
        <taxon>Bacillota</taxon>
        <taxon>Bacilli</taxon>
        <taxon>Bacillales</taxon>
        <taxon>Listeriaceae</taxon>
        <taxon>Listeria</taxon>
    </lineage>
</organism>